<proteinExistence type="predicted"/>
<feature type="domain" description="DUF3097" evidence="2">
    <location>
        <begin position="21"/>
        <end position="80"/>
    </location>
</feature>
<reference evidence="3" key="1">
    <citation type="submission" date="2024-05" db="EMBL/GenBank/DDBJ databases">
        <authorList>
            <person name="Cai S.Y."/>
            <person name="Jin L.M."/>
            <person name="Li H.R."/>
        </authorList>
    </citation>
    <scope>NUCLEOTIDE SEQUENCE</scope>
    <source>
        <strain evidence="3">A5-74</strain>
    </source>
</reference>
<protein>
    <submittedName>
        <fullName evidence="3">DUF3097 family protein</fullName>
    </submittedName>
</protein>
<dbReference type="AlphaFoldDB" id="A0AAU8DVW4"/>
<organism evidence="3">
    <name type="scientific">Nakamurella sp. A5-74</name>
    <dbReference type="NCBI Taxonomy" id="3158264"/>
    <lineage>
        <taxon>Bacteria</taxon>
        <taxon>Bacillati</taxon>
        <taxon>Actinomycetota</taxon>
        <taxon>Actinomycetes</taxon>
        <taxon>Nakamurellales</taxon>
        <taxon>Nakamurellaceae</taxon>
        <taxon>Nakamurella</taxon>
    </lineage>
</organism>
<gene>
    <name evidence="3" type="ORF">ABLG96_11230</name>
</gene>
<feature type="domain" description="DUF3097" evidence="1">
    <location>
        <begin position="108"/>
        <end position="264"/>
    </location>
</feature>
<dbReference type="EMBL" id="CP159218">
    <property type="protein sequence ID" value="XCG65867.1"/>
    <property type="molecule type" value="Genomic_DNA"/>
</dbReference>
<dbReference type="InterPro" id="IPR053883">
    <property type="entry name" value="DUF3097_N"/>
</dbReference>
<dbReference type="Pfam" id="PF11296">
    <property type="entry name" value="DUF3097_C"/>
    <property type="match status" value="1"/>
</dbReference>
<name>A0AAU8DVW4_9ACTN</name>
<dbReference type="RefSeq" id="WP_353651471.1">
    <property type="nucleotide sequence ID" value="NZ_CP159218.1"/>
</dbReference>
<dbReference type="Pfam" id="PF22845">
    <property type="entry name" value="DUF3097_N"/>
    <property type="match status" value="1"/>
</dbReference>
<evidence type="ECO:0000313" key="3">
    <source>
        <dbReference type="EMBL" id="XCG65867.1"/>
    </source>
</evidence>
<evidence type="ECO:0000259" key="1">
    <source>
        <dbReference type="Pfam" id="PF11296"/>
    </source>
</evidence>
<dbReference type="InterPro" id="IPR021447">
    <property type="entry name" value="DUF3097_C"/>
</dbReference>
<sequence length="271" mass="28891">MVSRYSSDVLGAGRRTRVIPEIPATGDVVAEDPLTGFCGQVVACSATSVTLEDRRGARRSFALAVGSFLVDGQQATLTRPRPVAAAARVSASGSVAVEGLRARTARAARIWVEGIHDAALVERVWGHDLRVEGIVVEPLHGLDHLADALQEFRPGLQRQVGILADHLVAGSKESRIAASVSGPHVLVTGHPYVDIWEAVRPEVLGIRAWPEVPRGIDWKTGVCAALGVSDPATMWNRVNGAVRSYKDLQTPLVTAVEMLIDFVTIGGAEPH</sequence>
<evidence type="ECO:0000259" key="2">
    <source>
        <dbReference type="Pfam" id="PF22845"/>
    </source>
</evidence>
<accession>A0AAU8DVW4</accession>